<protein>
    <recommendedName>
        <fullName evidence="3">Scavenger mRNA decapping enzyme</fullName>
    </recommendedName>
</protein>
<dbReference type="PANTHER" id="PTHR12978:SF0">
    <property type="entry name" value="M7GPPPX DIPHOSPHATASE"/>
    <property type="match status" value="1"/>
</dbReference>
<proteinExistence type="predicted"/>
<name>A0ABD3QNH7_9STRA</name>
<dbReference type="InterPro" id="IPR008594">
    <property type="entry name" value="DcpS/DCS2"/>
</dbReference>
<comment type="caution">
    <text evidence="1">The sequence shown here is derived from an EMBL/GenBank/DDBJ whole genome shotgun (WGS) entry which is preliminary data.</text>
</comment>
<dbReference type="EMBL" id="JABMIG020000025">
    <property type="protein sequence ID" value="KAL3801637.1"/>
    <property type="molecule type" value="Genomic_DNA"/>
</dbReference>
<sequence length="407" mass="46530">MTLKITPEEILSNDQCELQSLTVSDQHATLLISHPPNSKGVFDLDHSREDARETKDALLQSLLKLTIVPFHKSILGCNPVLTQSDILKGQPPERNMLHHNQEASRNILSFLRGFDFELKSESGAEYSYYIARPNRELLEHNDETCVENVSNEMELPVDTCASGTTSPQTIDYGLKQATASFGSFDVELISPATSTQISREMPTLGHVLIHETPQIYMAVVRPYIQFIVDGGSLDWITNVIELKRETERLLYNCDQFIINIDTKWRSHPPPLTTPREVWRNHPSLEDLYCLAITKLPNIASLRDLHREHVPMLRCMMKEGLSAIKNIYGVDNDQIRVFIHYQPQFYHFHVHFTRLENEVGCSSEKGHLLCDVIQNLEIDSNFYSKRTIAYKLKRGTPLENIVRSYLAG</sequence>
<dbReference type="Gene3D" id="3.30.428.10">
    <property type="entry name" value="HIT-like"/>
    <property type="match status" value="1"/>
</dbReference>
<gene>
    <name evidence="1" type="ORF">HJC23_013142</name>
</gene>
<dbReference type="InterPro" id="IPR036265">
    <property type="entry name" value="HIT-like_sf"/>
</dbReference>
<dbReference type="Pfam" id="PF11969">
    <property type="entry name" value="DcpS_C"/>
    <property type="match status" value="1"/>
</dbReference>
<accession>A0ABD3QNH7</accession>
<organism evidence="1 2">
    <name type="scientific">Cyclotella cryptica</name>
    <dbReference type="NCBI Taxonomy" id="29204"/>
    <lineage>
        <taxon>Eukaryota</taxon>
        <taxon>Sar</taxon>
        <taxon>Stramenopiles</taxon>
        <taxon>Ochrophyta</taxon>
        <taxon>Bacillariophyta</taxon>
        <taxon>Coscinodiscophyceae</taxon>
        <taxon>Thalassiosirophycidae</taxon>
        <taxon>Stephanodiscales</taxon>
        <taxon>Stephanodiscaceae</taxon>
        <taxon>Cyclotella</taxon>
    </lineage>
</organism>
<dbReference type="SUPFAM" id="SSF54197">
    <property type="entry name" value="HIT-like"/>
    <property type="match status" value="1"/>
</dbReference>
<evidence type="ECO:0000313" key="1">
    <source>
        <dbReference type="EMBL" id="KAL3801637.1"/>
    </source>
</evidence>
<evidence type="ECO:0000313" key="2">
    <source>
        <dbReference type="Proteomes" id="UP001516023"/>
    </source>
</evidence>
<dbReference type="PANTHER" id="PTHR12978">
    <property type="entry name" value="HISTIDINE TRIAD HIT PROTEIN MEMBER"/>
    <property type="match status" value="1"/>
</dbReference>
<dbReference type="Proteomes" id="UP001516023">
    <property type="component" value="Unassembled WGS sequence"/>
</dbReference>
<evidence type="ECO:0008006" key="3">
    <source>
        <dbReference type="Google" id="ProtNLM"/>
    </source>
</evidence>
<reference evidence="1 2" key="1">
    <citation type="journal article" date="2020" name="G3 (Bethesda)">
        <title>Improved Reference Genome for Cyclotella cryptica CCMP332, a Model for Cell Wall Morphogenesis, Salinity Adaptation, and Lipid Production in Diatoms (Bacillariophyta).</title>
        <authorList>
            <person name="Roberts W.R."/>
            <person name="Downey K.M."/>
            <person name="Ruck E.C."/>
            <person name="Traller J.C."/>
            <person name="Alverson A.J."/>
        </authorList>
    </citation>
    <scope>NUCLEOTIDE SEQUENCE [LARGE SCALE GENOMIC DNA]</scope>
    <source>
        <strain evidence="1 2">CCMP332</strain>
    </source>
</reference>
<dbReference type="AlphaFoldDB" id="A0ABD3QNH7"/>
<keyword evidence="2" id="KW-1185">Reference proteome</keyword>